<dbReference type="CDD" id="cd06986">
    <property type="entry name" value="cupin_MmsR-like_N"/>
    <property type="match status" value="1"/>
</dbReference>
<dbReference type="PROSITE" id="PS01124">
    <property type="entry name" value="HTH_ARAC_FAMILY_2"/>
    <property type="match status" value="1"/>
</dbReference>
<evidence type="ECO:0000256" key="3">
    <source>
        <dbReference type="ARBA" id="ARBA00023125"/>
    </source>
</evidence>
<keyword evidence="2" id="KW-0805">Transcription regulation</keyword>
<dbReference type="PROSITE" id="PS00041">
    <property type="entry name" value="HTH_ARAC_FAMILY_1"/>
    <property type="match status" value="1"/>
</dbReference>
<dbReference type="Pfam" id="PF02311">
    <property type="entry name" value="AraC_binding"/>
    <property type="match status" value="1"/>
</dbReference>
<keyword evidence="8" id="KW-1185">Reference proteome</keyword>
<dbReference type="Gene3D" id="2.60.120.280">
    <property type="entry name" value="Regulatory protein AraC"/>
    <property type="match status" value="1"/>
</dbReference>
<evidence type="ECO:0000259" key="6">
    <source>
        <dbReference type="PROSITE" id="PS01124"/>
    </source>
</evidence>
<keyword evidence="5" id="KW-0804">Transcription</keyword>
<dbReference type="Proteomes" id="UP001597262">
    <property type="component" value="Unassembled WGS sequence"/>
</dbReference>
<evidence type="ECO:0000313" key="7">
    <source>
        <dbReference type="EMBL" id="MFD1177945.1"/>
    </source>
</evidence>
<dbReference type="PRINTS" id="PR00032">
    <property type="entry name" value="HTHARAC"/>
</dbReference>
<sequence>MGAIFHCNPDRPFRETPDLYLCFWGKEKCAPQHSFGPGVRDLYKIHFIHSGEGIVRSEGKTFTLTAGQAFILYPDRVIFYQADEINPWTYSWIGFYGDQVDSILNRTGVSPQNPVFSMDTRLMPKLYDLLNEAGEHATTRDLRLHALLNEALSVMVELAPSSECGILGSGARNSYIHSCLEFLHSHYSDEVSVGQLAQVVGLDRKYLSAIFKEATGFPPQQYLLRYRMERACELLKKGKFTVGEIARSVGYRDALLFSKMFKKTVGVSPTEYRIQ</sequence>
<proteinExistence type="predicted"/>
<dbReference type="InterPro" id="IPR003313">
    <property type="entry name" value="AraC-bd"/>
</dbReference>
<dbReference type="InterPro" id="IPR037923">
    <property type="entry name" value="HTH-like"/>
</dbReference>
<organism evidence="7 8">
    <name type="scientific">Paenibacillus puldeungensis</name>
    <dbReference type="NCBI Taxonomy" id="696536"/>
    <lineage>
        <taxon>Bacteria</taxon>
        <taxon>Bacillati</taxon>
        <taxon>Bacillota</taxon>
        <taxon>Bacilli</taxon>
        <taxon>Bacillales</taxon>
        <taxon>Paenibacillaceae</taxon>
        <taxon>Paenibacillus</taxon>
    </lineage>
</organism>
<dbReference type="InterPro" id="IPR009057">
    <property type="entry name" value="Homeodomain-like_sf"/>
</dbReference>
<keyword evidence="4" id="KW-0010">Activator</keyword>
<dbReference type="PANTHER" id="PTHR46796">
    <property type="entry name" value="HTH-TYPE TRANSCRIPTIONAL ACTIVATOR RHAS-RELATED"/>
    <property type="match status" value="1"/>
</dbReference>
<evidence type="ECO:0000256" key="4">
    <source>
        <dbReference type="ARBA" id="ARBA00023159"/>
    </source>
</evidence>
<dbReference type="InterPro" id="IPR050204">
    <property type="entry name" value="AraC_XylS_family_regulators"/>
</dbReference>
<reference evidence="8" key="1">
    <citation type="journal article" date="2019" name="Int. J. Syst. Evol. Microbiol.">
        <title>The Global Catalogue of Microorganisms (GCM) 10K type strain sequencing project: providing services to taxonomists for standard genome sequencing and annotation.</title>
        <authorList>
            <consortium name="The Broad Institute Genomics Platform"/>
            <consortium name="The Broad Institute Genome Sequencing Center for Infectious Disease"/>
            <person name="Wu L."/>
            <person name="Ma J."/>
        </authorList>
    </citation>
    <scope>NUCLEOTIDE SEQUENCE [LARGE SCALE GENOMIC DNA]</scope>
    <source>
        <strain evidence="8">CCUG 59189</strain>
    </source>
</reference>
<name>A0ABW3S0H5_9BACL</name>
<dbReference type="RefSeq" id="WP_379320393.1">
    <property type="nucleotide sequence ID" value="NZ_JBHTLM010000012.1"/>
</dbReference>
<feature type="domain" description="HTH araC/xylS-type" evidence="6">
    <location>
        <begin position="177"/>
        <end position="275"/>
    </location>
</feature>
<dbReference type="Gene3D" id="1.10.10.60">
    <property type="entry name" value="Homeodomain-like"/>
    <property type="match status" value="2"/>
</dbReference>
<dbReference type="SUPFAM" id="SSF51215">
    <property type="entry name" value="Regulatory protein AraC"/>
    <property type="match status" value="1"/>
</dbReference>
<evidence type="ECO:0000313" key="8">
    <source>
        <dbReference type="Proteomes" id="UP001597262"/>
    </source>
</evidence>
<comment type="caution">
    <text evidence="7">The sequence shown here is derived from an EMBL/GenBank/DDBJ whole genome shotgun (WGS) entry which is preliminary data.</text>
</comment>
<keyword evidence="1" id="KW-0963">Cytoplasm</keyword>
<dbReference type="InterPro" id="IPR018062">
    <property type="entry name" value="HTH_AraC-typ_CS"/>
</dbReference>
<dbReference type="InterPro" id="IPR018060">
    <property type="entry name" value="HTH_AraC"/>
</dbReference>
<dbReference type="InterPro" id="IPR020449">
    <property type="entry name" value="Tscrpt_reg_AraC-type_HTH"/>
</dbReference>
<gene>
    <name evidence="7" type="ORF">ACFQ3W_16765</name>
</gene>
<evidence type="ECO:0000256" key="1">
    <source>
        <dbReference type="ARBA" id="ARBA00022490"/>
    </source>
</evidence>
<dbReference type="SMART" id="SM00342">
    <property type="entry name" value="HTH_ARAC"/>
    <property type="match status" value="1"/>
</dbReference>
<keyword evidence="3" id="KW-0238">DNA-binding</keyword>
<accession>A0ABW3S0H5</accession>
<dbReference type="SUPFAM" id="SSF46689">
    <property type="entry name" value="Homeodomain-like"/>
    <property type="match status" value="2"/>
</dbReference>
<dbReference type="Pfam" id="PF12833">
    <property type="entry name" value="HTH_18"/>
    <property type="match status" value="1"/>
</dbReference>
<evidence type="ECO:0000256" key="5">
    <source>
        <dbReference type="ARBA" id="ARBA00023163"/>
    </source>
</evidence>
<dbReference type="EMBL" id="JBHTLM010000012">
    <property type="protein sequence ID" value="MFD1177945.1"/>
    <property type="molecule type" value="Genomic_DNA"/>
</dbReference>
<evidence type="ECO:0000256" key="2">
    <source>
        <dbReference type="ARBA" id="ARBA00023015"/>
    </source>
</evidence>
<protein>
    <submittedName>
        <fullName evidence="7">AraC family transcriptional regulator</fullName>
    </submittedName>
</protein>
<dbReference type="PANTHER" id="PTHR46796:SF13">
    <property type="entry name" value="HTH-TYPE TRANSCRIPTIONAL ACTIVATOR RHAS"/>
    <property type="match status" value="1"/>
</dbReference>